<dbReference type="RefSeq" id="WP_237892075.1">
    <property type="nucleotide sequence ID" value="NZ_JAKLTY010000050.1"/>
</dbReference>
<evidence type="ECO:0000313" key="3">
    <source>
        <dbReference type="Proteomes" id="UP001139054"/>
    </source>
</evidence>
<protein>
    <submittedName>
        <fullName evidence="2">Bifunctional DNA primase/polymerase</fullName>
    </submittedName>
</protein>
<dbReference type="Pfam" id="PF09250">
    <property type="entry name" value="Prim-Pol"/>
    <property type="match status" value="1"/>
</dbReference>
<dbReference type="Proteomes" id="UP001139054">
    <property type="component" value="Unassembled WGS sequence"/>
</dbReference>
<dbReference type="InterPro" id="IPR015330">
    <property type="entry name" value="DNA_primase/pol_bifunc_N"/>
</dbReference>
<feature type="domain" description="DNA primase/polymerase bifunctional N-terminal" evidence="1">
    <location>
        <begin position="8"/>
        <end position="162"/>
    </location>
</feature>
<dbReference type="CDD" id="cd04859">
    <property type="entry name" value="Prim_Pol"/>
    <property type="match status" value="1"/>
</dbReference>
<proteinExistence type="predicted"/>
<name>A0A9X1RHM1_9BRAD</name>
<accession>A0A9X1RHM1</accession>
<organism evidence="2 3">
    <name type="scientific">Bradyrhizobium zhengyangense</name>
    <dbReference type="NCBI Taxonomy" id="2911009"/>
    <lineage>
        <taxon>Bacteria</taxon>
        <taxon>Pseudomonadati</taxon>
        <taxon>Pseudomonadota</taxon>
        <taxon>Alphaproteobacteria</taxon>
        <taxon>Hyphomicrobiales</taxon>
        <taxon>Nitrobacteraceae</taxon>
        <taxon>Bradyrhizobium</taxon>
    </lineage>
</organism>
<dbReference type="SMART" id="SM00943">
    <property type="entry name" value="Prim-Pol"/>
    <property type="match status" value="1"/>
</dbReference>
<evidence type="ECO:0000259" key="1">
    <source>
        <dbReference type="SMART" id="SM00943"/>
    </source>
</evidence>
<gene>
    <name evidence="2" type="ORF">L6654_40405</name>
</gene>
<sequence length="284" mass="30347">MNDMLAAALDYAAHGLPVFPCLPSGKTPAVRRGFHAATTNPATIRRYWTDPERNVAVPTGAMSGFWVLDLDGAEGAGTLRALEAEHGALPRTRTVLTARGLHVWFACQGRPVPSTVGRVGPGIDTRGDDGYVVVPPSVHPSGPRYTFLGDPWGPIVSAPMWLIRALRSKSLERLVEAGGLVGIGSHSRRRCPVAAYGQAALRAEIASLATTTRGRRNYALNRAAFNLFRLVAGGELTEDEVVAELHQACVINGLVADDGIRSVNLTIRSGRKAGLRYPRSRGSP</sequence>
<dbReference type="EMBL" id="JAKLTY010000050">
    <property type="protein sequence ID" value="MCG2632854.1"/>
    <property type="molecule type" value="Genomic_DNA"/>
</dbReference>
<evidence type="ECO:0000313" key="2">
    <source>
        <dbReference type="EMBL" id="MCG2632854.1"/>
    </source>
</evidence>
<comment type="caution">
    <text evidence="2">The sequence shown here is derived from an EMBL/GenBank/DDBJ whole genome shotgun (WGS) entry which is preliminary data.</text>
</comment>
<dbReference type="SUPFAM" id="SSF56747">
    <property type="entry name" value="Prim-pol domain"/>
    <property type="match status" value="1"/>
</dbReference>
<dbReference type="AlphaFoldDB" id="A0A9X1RHM1"/>
<reference evidence="2" key="1">
    <citation type="submission" date="2022-01" db="EMBL/GenBank/DDBJ databases">
        <title>Genome sequnece data of strain Bradyrhizobium sp. nov.</title>
        <authorList>
            <person name="Zhang J."/>
        </authorList>
    </citation>
    <scope>NUCLEOTIDE SEQUENCE</scope>
    <source>
        <strain evidence="2">WYCCWR 13023</strain>
    </source>
</reference>